<dbReference type="AlphaFoldDB" id="A0A242BDX6"/>
<dbReference type="EMBL" id="NGKW01000003">
    <property type="protein sequence ID" value="OTN93706.1"/>
    <property type="molecule type" value="Genomic_DNA"/>
</dbReference>
<feature type="transmembrane region" description="Helical" evidence="1">
    <location>
        <begin position="35"/>
        <end position="55"/>
    </location>
</feature>
<gene>
    <name evidence="4" type="ORF">A5810_001582</name>
    <name evidence="5" type="ORF">CQR37_15195</name>
    <name evidence="2" type="ORF">D9Z05_00835</name>
    <name evidence="3" type="ORF">DTX73_08015</name>
</gene>
<keyword evidence="1" id="KW-1133">Transmembrane helix</keyword>
<reference evidence="5 7" key="2">
    <citation type="submission" date="2017-10" db="EMBL/GenBank/DDBJ databases">
        <title>Draft genomes of the Enterococcus faecium isolated from human feces before and after Helicobacter pylori eradication therapy.</title>
        <authorList>
            <person name="Prianichniikov N.A."/>
            <person name="Glushchenko O.E."/>
            <person name="Malakhova M.V."/>
        </authorList>
    </citation>
    <scope>NUCLEOTIDE SEQUENCE [LARGE SCALE GENOMIC DNA]</scope>
    <source>
        <strain evidence="5 7">Hp_5-7</strain>
    </source>
</reference>
<evidence type="ECO:0000313" key="7">
    <source>
        <dbReference type="Proteomes" id="UP000224303"/>
    </source>
</evidence>
<sequence>MANNKKKRYIGLIGLYVLLVIASSLIQQIKYYGLIAWILIVITILLVIVLWTYLLRKNIVNVTWKSMTYDPQSHRSERIFLCSLVTLVSPILRFHDITSYDVILSVIALLVAVIGFTLNERHLSKKNDFR</sequence>
<dbReference type="EMBL" id="PCGC01000190">
    <property type="protein sequence ID" value="PHL20306.1"/>
    <property type="molecule type" value="Genomic_DNA"/>
</dbReference>
<dbReference type="Proteomes" id="UP000194885">
    <property type="component" value="Unassembled WGS sequence"/>
</dbReference>
<dbReference type="EMBL" id="CP033041">
    <property type="protein sequence ID" value="AYM71906.1"/>
    <property type="molecule type" value="Genomic_DNA"/>
</dbReference>
<evidence type="ECO:0000313" key="2">
    <source>
        <dbReference type="EMBL" id="AYM71906.1"/>
    </source>
</evidence>
<organism evidence="4 6">
    <name type="scientific">Enterococcus faecium</name>
    <name type="common">Streptococcus faecium</name>
    <dbReference type="NCBI Taxonomy" id="1352"/>
    <lineage>
        <taxon>Bacteria</taxon>
        <taxon>Bacillati</taxon>
        <taxon>Bacillota</taxon>
        <taxon>Bacilli</taxon>
        <taxon>Lactobacillales</taxon>
        <taxon>Enterococcaceae</taxon>
        <taxon>Enterococcus</taxon>
    </lineage>
</organism>
<evidence type="ECO:0000313" key="9">
    <source>
        <dbReference type="Proteomes" id="UP000448762"/>
    </source>
</evidence>
<feature type="transmembrane region" description="Helical" evidence="1">
    <location>
        <begin position="76"/>
        <end position="94"/>
    </location>
</feature>
<accession>A0A242BDX6</accession>
<keyword evidence="1" id="KW-0472">Membrane</keyword>
<evidence type="ECO:0000256" key="1">
    <source>
        <dbReference type="SAM" id="Phobius"/>
    </source>
</evidence>
<reference evidence="3 9" key="3">
    <citation type="submission" date="2018-07" db="EMBL/GenBank/DDBJ databases">
        <title>High quality draft genome sequencing of Enterococcus faecium exhibiting probiotic potential isolated from mucus of freshwater fish.</title>
        <authorList>
            <person name="El-Jeni R."/>
            <person name="Ghedira K."/>
            <person name="Abdelhak S."/>
            <person name="El-Bour M."/>
            <person name="Bouhaouala-Zahar B."/>
        </authorList>
    </citation>
    <scope>NUCLEOTIDE SEQUENCE [LARGE SCALE GENOMIC DNA]</scope>
    <source>
        <strain evidence="3 9">R.A73</strain>
    </source>
</reference>
<dbReference type="Proteomes" id="UP000224303">
    <property type="component" value="Unassembled WGS sequence"/>
</dbReference>
<evidence type="ECO:0000313" key="6">
    <source>
        <dbReference type="Proteomes" id="UP000194885"/>
    </source>
</evidence>
<reference evidence="4 6" key="1">
    <citation type="submission" date="2017-05" db="EMBL/GenBank/DDBJ databases">
        <title>The Genome Sequence of Enterococcus faecium 7H8_DIV0219.</title>
        <authorList>
            <consortium name="The Broad Institute Genomics Platform"/>
            <consortium name="The Broad Institute Genomic Center for Infectious Diseases"/>
            <person name="Earl A."/>
            <person name="Manson A."/>
            <person name="Schwartman J."/>
            <person name="Gilmore M."/>
            <person name="Abouelleil A."/>
            <person name="Cao P."/>
            <person name="Chapman S."/>
            <person name="Cusick C."/>
            <person name="Shea T."/>
            <person name="Young S."/>
            <person name="Neafsey D."/>
            <person name="Nusbaum C."/>
            <person name="Birren B."/>
        </authorList>
    </citation>
    <scope>NUCLEOTIDE SEQUENCE [LARGE SCALE GENOMIC DNA]</scope>
    <source>
        <strain evidence="4 6">7H8_DIV0219</strain>
    </source>
</reference>
<keyword evidence="1" id="KW-0812">Transmembrane</keyword>
<dbReference type="Proteomes" id="UP000448762">
    <property type="component" value="Unassembled WGS sequence"/>
</dbReference>
<name>A0A242BDX6_ENTFC</name>
<feature type="transmembrane region" description="Helical" evidence="1">
    <location>
        <begin position="100"/>
        <end position="118"/>
    </location>
</feature>
<protein>
    <submittedName>
        <fullName evidence="4">Uncharacterized protein</fullName>
    </submittedName>
</protein>
<dbReference type="EMBL" id="QOVC01000005">
    <property type="protein sequence ID" value="KAA0690795.1"/>
    <property type="molecule type" value="Genomic_DNA"/>
</dbReference>
<feature type="transmembrane region" description="Helical" evidence="1">
    <location>
        <begin position="9"/>
        <end position="29"/>
    </location>
</feature>
<evidence type="ECO:0000313" key="5">
    <source>
        <dbReference type="EMBL" id="PHL20306.1"/>
    </source>
</evidence>
<reference evidence="2 8" key="4">
    <citation type="submission" date="2018-10" db="EMBL/GenBank/DDBJ databases">
        <title>Escaping from acidified nitrite in gastric host defense: Transcriptomic basis for resistance to free nitrous acid in Enterococcus faecalis.</title>
        <authorList>
            <person name="Yu Z."/>
            <person name="Shi D."/>
            <person name="Liu W."/>
            <person name="Meng F."/>
        </authorList>
    </citation>
    <scope>NUCLEOTIDE SEQUENCE [LARGE SCALE GENOMIC DNA]</scope>
    <source>
        <strain evidence="2 8">JE1</strain>
    </source>
</reference>
<evidence type="ECO:0000313" key="3">
    <source>
        <dbReference type="EMBL" id="KAA0690795.1"/>
    </source>
</evidence>
<proteinExistence type="predicted"/>
<dbReference type="Proteomes" id="UP000275747">
    <property type="component" value="Chromosome"/>
</dbReference>
<evidence type="ECO:0000313" key="4">
    <source>
        <dbReference type="EMBL" id="OTN93706.1"/>
    </source>
</evidence>
<evidence type="ECO:0000313" key="8">
    <source>
        <dbReference type="Proteomes" id="UP000275747"/>
    </source>
</evidence>